<dbReference type="RefSeq" id="WP_176004502.1">
    <property type="nucleotide sequence ID" value="NZ_JABWMI010000003.1"/>
</dbReference>
<dbReference type="EMBL" id="JACBJI010000001">
    <property type="protein sequence ID" value="NYA69682.1"/>
    <property type="molecule type" value="Genomic_DNA"/>
</dbReference>
<gene>
    <name evidence="2" type="ORF">HZF10_02025</name>
</gene>
<evidence type="ECO:0000313" key="3">
    <source>
        <dbReference type="Proteomes" id="UP000535020"/>
    </source>
</evidence>
<feature type="domain" description="GmrSD restriction endonucleases N-terminal" evidence="1">
    <location>
        <begin position="38"/>
        <end position="217"/>
    </location>
</feature>
<evidence type="ECO:0000259" key="1">
    <source>
        <dbReference type="Pfam" id="PF03235"/>
    </source>
</evidence>
<reference evidence="2 3" key="1">
    <citation type="submission" date="2020-07" db="EMBL/GenBank/DDBJ databases">
        <authorList>
            <person name="Sun Q."/>
        </authorList>
    </citation>
    <scope>NUCLEOTIDE SEQUENCE [LARGE SCALE GENOMIC DNA]</scope>
    <source>
        <strain evidence="2 3">MAH-1</strain>
    </source>
</reference>
<dbReference type="PANTHER" id="PTHR39639:SF1">
    <property type="entry name" value="DUF262 DOMAIN-CONTAINING PROTEIN"/>
    <property type="match status" value="1"/>
</dbReference>
<dbReference type="AlphaFoldDB" id="A0A7Y8XZM2"/>
<comment type="caution">
    <text evidence="2">The sequence shown here is derived from an EMBL/GenBank/DDBJ whole genome shotgun (WGS) entry which is preliminary data.</text>
</comment>
<dbReference type="Pfam" id="PF03235">
    <property type="entry name" value="GmrSD_N"/>
    <property type="match status" value="1"/>
</dbReference>
<accession>A0A7Y8XZM2</accession>
<dbReference type="PANTHER" id="PTHR39639">
    <property type="entry name" value="CHROMOSOME 16, WHOLE GENOME SHOTGUN SEQUENCE"/>
    <property type="match status" value="1"/>
</dbReference>
<dbReference type="InterPro" id="IPR004919">
    <property type="entry name" value="GmrSD_N"/>
</dbReference>
<protein>
    <submittedName>
        <fullName evidence="2">DUF262 domain-containing protein</fullName>
    </submittedName>
</protein>
<evidence type="ECO:0000313" key="2">
    <source>
        <dbReference type="EMBL" id="NYA69682.1"/>
    </source>
</evidence>
<dbReference type="Proteomes" id="UP000535020">
    <property type="component" value="Unassembled WGS sequence"/>
</dbReference>
<sequence length="385" mass="45270">MDQEQEEKWYSDGDDDSIGYSFKEYDITSTPNDFNTKTIIDFIESGLFKIPGFQRNYVWDVKRASKLIESIIIGLPIPQVFLYEEGKNSYLVVDGQQRLLTLFFFHKMRFPRKDKRFELRQIFEESGKFPDEVLYDDKYFEDFKLKLNEPGVENKLENLNYATLGEFKNGFDLRTVRNIMIKQNFPSDDDSAMFEIFNRLNSGGITLKPQEIRTSLYHSQFYNYLYKINLYPNWRRLLNKAEPDTHMKDVEIVLRGFAMLMDSENYRPSMTQFLNKFSKKSRNYDANALEYFQNLFQAFCDYIVEVDPNLFVARTGKFSITIFESIFVALCFDALKNKTLEIKKTSLAKVVELQENDTFNRASQDNTAGKANVETRLRIAKETLG</sequence>
<proteinExistence type="predicted"/>
<organism evidence="2 3">
    <name type="scientific">Flavobacterium agri</name>
    <dbReference type="NCBI Taxonomy" id="2743471"/>
    <lineage>
        <taxon>Bacteria</taxon>
        <taxon>Pseudomonadati</taxon>
        <taxon>Bacteroidota</taxon>
        <taxon>Flavobacteriia</taxon>
        <taxon>Flavobacteriales</taxon>
        <taxon>Flavobacteriaceae</taxon>
        <taxon>Flavobacterium</taxon>
    </lineage>
</organism>
<keyword evidence="3" id="KW-1185">Reference proteome</keyword>
<name>A0A7Y8XZM2_9FLAO</name>